<evidence type="ECO:0000256" key="4">
    <source>
        <dbReference type="ARBA" id="ARBA00022475"/>
    </source>
</evidence>
<comment type="similarity">
    <text evidence="2">Belongs to the tellurite-resistance/dicarboxylate transporter (TDT) family.</text>
</comment>
<dbReference type="InParanoid" id="Q6BQ78"/>
<feature type="transmembrane region" description="Helical" evidence="8">
    <location>
        <begin position="74"/>
        <end position="104"/>
    </location>
</feature>
<dbReference type="OMA" id="LGPNWYA"/>
<keyword evidence="5 8" id="KW-0812">Transmembrane</keyword>
<name>Q6BQ78_DEBHA</name>
<gene>
    <name evidence="9" type="ordered locus">DEHA2E07612g</name>
</gene>
<evidence type="ECO:0000256" key="2">
    <source>
        <dbReference type="ARBA" id="ARBA00008566"/>
    </source>
</evidence>
<dbReference type="eggNOG" id="ENOG502QT02">
    <property type="taxonomic scope" value="Eukaryota"/>
</dbReference>
<evidence type="ECO:0000256" key="1">
    <source>
        <dbReference type="ARBA" id="ARBA00004651"/>
    </source>
</evidence>
<evidence type="ECO:0000256" key="8">
    <source>
        <dbReference type="SAM" id="Phobius"/>
    </source>
</evidence>
<feature type="transmembrane region" description="Helical" evidence="8">
    <location>
        <begin position="50"/>
        <end position="68"/>
    </location>
</feature>
<dbReference type="InterPro" id="IPR051629">
    <property type="entry name" value="Sulfite_efflux_TDT"/>
</dbReference>
<proteinExistence type="inferred from homology"/>
<dbReference type="Gene3D" id="1.50.10.150">
    <property type="entry name" value="Voltage-dependent anion channel"/>
    <property type="match status" value="1"/>
</dbReference>
<feature type="transmembrane region" description="Helical" evidence="8">
    <location>
        <begin position="116"/>
        <end position="137"/>
    </location>
</feature>
<feature type="transmembrane region" description="Helical" evidence="8">
    <location>
        <begin position="321"/>
        <end position="345"/>
    </location>
</feature>
<evidence type="ECO:0000313" key="10">
    <source>
        <dbReference type="Proteomes" id="UP000000599"/>
    </source>
</evidence>
<dbReference type="OrthoDB" id="1099at2759"/>
<dbReference type="InterPro" id="IPR004695">
    <property type="entry name" value="SLAC1/Mae1/Ssu1/TehA"/>
</dbReference>
<dbReference type="PANTHER" id="PTHR31686">
    <property type="match status" value="1"/>
</dbReference>
<dbReference type="RefSeq" id="XP_459642.2">
    <property type="nucleotide sequence ID" value="XM_459642.1"/>
</dbReference>
<dbReference type="CDD" id="cd09318">
    <property type="entry name" value="TDT_SSU1"/>
    <property type="match status" value="1"/>
</dbReference>
<dbReference type="GeneID" id="2902547"/>
<reference evidence="9 10" key="1">
    <citation type="journal article" date="2004" name="Nature">
        <title>Genome evolution in yeasts.</title>
        <authorList>
            <consortium name="Genolevures"/>
            <person name="Dujon B."/>
            <person name="Sherman D."/>
            <person name="Fischer G."/>
            <person name="Durrens P."/>
            <person name="Casaregola S."/>
            <person name="Lafontaine I."/>
            <person name="de Montigny J."/>
            <person name="Marck C."/>
            <person name="Neuveglise C."/>
            <person name="Talla E."/>
            <person name="Goffard N."/>
            <person name="Frangeul L."/>
            <person name="Aigle M."/>
            <person name="Anthouard V."/>
            <person name="Babour A."/>
            <person name="Barbe V."/>
            <person name="Barnay S."/>
            <person name="Blanchin S."/>
            <person name="Beckerich J.M."/>
            <person name="Beyne E."/>
            <person name="Bleykasten C."/>
            <person name="Boisrame A."/>
            <person name="Boyer J."/>
            <person name="Cattolico L."/>
            <person name="Confanioleri F."/>
            <person name="de Daruvar A."/>
            <person name="Despons L."/>
            <person name="Fabre E."/>
            <person name="Fairhead C."/>
            <person name="Ferry-Dumazet H."/>
            <person name="Groppi A."/>
            <person name="Hantraye F."/>
            <person name="Hennequin C."/>
            <person name="Jauniaux N."/>
            <person name="Joyet P."/>
            <person name="Kachouri R."/>
            <person name="Kerrest A."/>
            <person name="Koszul R."/>
            <person name="Lemaire M."/>
            <person name="Lesur I."/>
            <person name="Ma L."/>
            <person name="Muller H."/>
            <person name="Nicaud J.M."/>
            <person name="Nikolski M."/>
            <person name="Oztas S."/>
            <person name="Ozier-Kalogeropoulos O."/>
            <person name="Pellenz S."/>
            <person name="Potier S."/>
            <person name="Richard G.F."/>
            <person name="Straub M.L."/>
            <person name="Suleau A."/>
            <person name="Swennene D."/>
            <person name="Tekaia F."/>
            <person name="Wesolowski-Louvel M."/>
            <person name="Westhof E."/>
            <person name="Wirth B."/>
            <person name="Zeniou-Meyer M."/>
            <person name="Zivanovic I."/>
            <person name="Bolotin-Fukuhara M."/>
            <person name="Thierry A."/>
            <person name="Bouchier C."/>
            <person name="Caudron B."/>
            <person name="Scarpelli C."/>
            <person name="Gaillardin C."/>
            <person name="Weissenbach J."/>
            <person name="Wincker P."/>
            <person name="Souciet J.L."/>
        </authorList>
    </citation>
    <scope>NUCLEOTIDE SEQUENCE [LARGE SCALE GENOMIC DNA]</scope>
    <source>
        <strain evidence="10">ATCC 36239 / CBS 767 / BCRC 21394 / JCM 1990 / NBRC 0083 / IGC 2968</strain>
    </source>
</reference>
<keyword evidence="4" id="KW-1003">Cell membrane</keyword>
<dbReference type="GO" id="GO:0005886">
    <property type="term" value="C:plasma membrane"/>
    <property type="evidence" value="ECO:0007669"/>
    <property type="project" value="UniProtKB-SubCell"/>
</dbReference>
<keyword evidence="6 8" id="KW-1133">Transmembrane helix</keyword>
<evidence type="ECO:0000256" key="3">
    <source>
        <dbReference type="ARBA" id="ARBA00022448"/>
    </source>
</evidence>
<comment type="subcellular location">
    <subcellularLocation>
        <location evidence="1">Cell membrane</location>
        <topology evidence="1">Multi-pass membrane protein</topology>
    </subcellularLocation>
</comment>
<dbReference type="PANTHER" id="PTHR31686:SF1">
    <property type="entry name" value="SULFITE EFFLUX PUMP SSU1"/>
    <property type="match status" value="1"/>
</dbReference>
<organism evidence="9 10">
    <name type="scientific">Debaryomyces hansenii (strain ATCC 36239 / CBS 767 / BCRC 21394 / JCM 1990 / NBRC 0083 / IGC 2968)</name>
    <name type="common">Yeast</name>
    <name type="synonym">Torulaspora hansenii</name>
    <dbReference type="NCBI Taxonomy" id="284592"/>
    <lineage>
        <taxon>Eukaryota</taxon>
        <taxon>Fungi</taxon>
        <taxon>Dikarya</taxon>
        <taxon>Ascomycota</taxon>
        <taxon>Saccharomycotina</taxon>
        <taxon>Pichiomycetes</taxon>
        <taxon>Debaryomycetaceae</taxon>
        <taxon>Debaryomyces</taxon>
    </lineage>
</organism>
<evidence type="ECO:0000256" key="6">
    <source>
        <dbReference type="ARBA" id="ARBA00022989"/>
    </source>
</evidence>
<feature type="transmembrane region" description="Helical" evidence="8">
    <location>
        <begin position="221"/>
        <end position="244"/>
    </location>
</feature>
<dbReference type="Proteomes" id="UP000000599">
    <property type="component" value="Chromosome E"/>
</dbReference>
<keyword evidence="10" id="KW-1185">Reference proteome</keyword>
<sequence>MSSSNATAETNKNSEREQDVVIYERESNNNITGRLSFAVDQKLIKGFTPAYFGAVMGTGVSSCVLYKFPYPSRWLEICGCIMFGIGVAFLLVTIVCFVASILRYPKKFAAYNSDPTIAPFMGGLPMGVNTLINFLYYLTGDKWIMGIWVLWWISVALSLYTGCIVFYSAFLAKKKPSSNYLNPKDIHAALLMPSVAFTVSASTANLLVADLPSLDLQITTMVVSYVLWSNGVILTFIILSIYYWKLFVHKIPATNLVFTSFLPSGAVGQGAFCINLFGNNLYDLMIKHHHSIFSSHYLHFPVELDLSSVDTLGVGISVGQVVLIATAMISLALISFGYFSTYIAVVSSISKIYPFTKKYNLDFAYNPSTMNPFKRMFTGFIAFNKSYWAMTFPFGTMTICCNELSKTFGGLKAFKVIATIYAVALLIVTIGCLCGVVYRILYLAKYAIYSTNYEKI</sequence>
<dbReference type="AlphaFoldDB" id="Q6BQ78"/>
<keyword evidence="7 8" id="KW-0472">Membrane</keyword>
<dbReference type="FunCoup" id="Q6BQ78">
    <property type="interactions" value="47"/>
</dbReference>
<dbReference type="Pfam" id="PF03595">
    <property type="entry name" value="SLAC1"/>
    <property type="match status" value="1"/>
</dbReference>
<dbReference type="InterPro" id="IPR038665">
    <property type="entry name" value="Voltage-dep_anion_channel_sf"/>
</dbReference>
<evidence type="ECO:0000256" key="7">
    <source>
        <dbReference type="ARBA" id="ARBA00023136"/>
    </source>
</evidence>
<keyword evidence="3" id="KW-0813">Transport</keyword>
<dbReference type="HOGENOM" id="CLU_030057_6_2_1"/>
<feature type="transmembrane region" description="Helical" evidence="8">
    <location>
        <begin position="188"/>
        <end position="209"/>
    </location>
</feature>
<protein>
    <submittedName>
        <fullName evidence="9">DEHA2E07612p</fullName>
    </submittedName>
</protein>
<dbReference type="VEuPathDB" id="FungiDB:DEHA2E07612g"/>
<evidence type="ECO:0000256" key="5">
    <source>
        <dbReference type="ARBA" id="ARBA00022692"/>
    </source>
</evidence>
<dbReference type="EMBL" id="CR382137">
    <property type="protein sequence ID" value="CAG87873.2"/>
    <property type="molecule type" value="Genomic_DNA"/>
</dbReference>
<feature type="transmembrane region" description="Helical" evidence="8">
    <location>
        <begin position="416"/>
        <end position="441"/>
    </location>
</feature>
<evidence type="ECO:0000313" key="9">
    <source>
        <dbReference type="EMBL" id="CAG87873.2"/>
    </source>
</evidence>
<feature type="transmembrane region" description="Helical" evidence="8">
    <location>
        <begin position="143"/>
        <end position="167"/>
    </location>
</feature>
<dbReference type="KEGG" id="dha:DEHA2E07612g"/>
<dbReference type="GO" id="GO:0000319">
    <property type="term" value="F:sulfite transmembrane transporter activity"/>
    <property type="evidence" value="ECO:0007669"/>
    <property type="project" value="TreeGrafter"/>
</dbReference>
<accession>Q6BQ78</accession>